<reference evidence="9" key="1">
    <citation type="submission" date="2020-05" db="EMBL/GenBank/DDBJ databases">
        <authorList>
            <person name="Chiriac C."/>
            <person name="Salcher M."/>
            <person name="Ghai R."/>
            <person name="Kavagutti S V."/>
        </authorList>
    </citation>
    <scope>NUCLEOTIDE SEQUENCE</scope>
</reference>
<dbReference type="PANTHER" id="PTHR42788">
    <property type="entry name" value="TAURINE IMPORT ATP-BINDING PROTEIN-RELATED"/>
    <property type="match status" value="1"/>
</dbReference>
<dbReference type="GO" id="GO:0005524">
    <property type="term" value="F:ATP binding"/>
    <property type="evidence" value="ECO:0007669"/>
    <property type="project" value="UniProtKB-KW"/>
</dbReference>
<evidence type="ECO:0000256" key="6">
    <source>
        <dbReference type="ARBA" id="ARBA00023136"/>
    </source>
</evidence>
<organism evidence="9">
    <name type="scientific">freshwater metagenome</name>
    <dbReference type="NCBI Taxonomy" id="449393"/>
    <lineage>
        <taxon>unclassified sequences</taxon>
        <taxon>metagenomes</taxon>
        <taxon>ecological metagenomes</taxon>
    </lineage>
</organism>
<dbReference type="EMBL" id="CAEMXZ010000042">
    <property type="protein sequence ID" value="CAB4323396.1"/>
    <property type="molecule type" value="Genomic_DNA"/>
</dbReference>
<sequence length="252" mass="27740">MEAVSIDNHVVDRRAIDPAVVLDGVSRSFGDRVILDGLDLMIDEGEFVVILGHSGTGKSTLLRILAGLDQEFSGRFLAPSQRSIAFQEPRLVPWRRVLPNVTLGLNGDTAQALGREALDEVGLGTHLRAWPNTLSGGEAQRVALARAMVRMPDLLLLDEPFGALDALTRVQMQELLMELCAKHRPTVVLVTHDVEEAVLLADRLLVLDGGRFILDQRVTLPRPRLRTAPDVQRIRADVLRALGVFDERSEPS</sequence>
<keyword evidence="1" id="KW-0813">Transport</keyword>
<dbReference type="InterPro" id="IPR050166">
    <property type="entry name" value="ABC_transporter_ATP-bind"/>
</dbReference>
<keyword evidence="5" id="KW-1278">Translocase</keyword>
<evidence type="ECO:0000256" key="2">
    <source>
        <dbReference type="ARBA" id="ARBA00022475"/>
    </source>
</evidence>
<dbReference type="Gene3D" id="3.40.50.300">
    <property type="entry name" value="P-loop containing nucleotide triphosphate hydrolases"/>
    <property type="match status" value="1"/>
</dbReference>
<dbReference type="EMBL" id="CAFBNC010000111">
    <property type="protein sequence ID" value="CAB4949090.1"/>
    <property type="molecule type" value="Genomic_DNA"/>
</dbReference>
<dbReference type="InterPro" id="IPR027417">
    <property type="entry name" value="P-loop_NTPase"/>
</dbReference>
<dbReference type="InterPro" id="IPR003593">
    <property type="entry name" value="AAA+_ATPase"/>
</dbReference>
<keyword evidence="3" id="KW-0547">Nucleotide-binding</keyword>
<dbReference type="Pfam" id="PF00005">
    <property type="entry name" value="ABC_tran"/>
    <property type="match status" value="1"/>
</dbReference>
<evidence type="ECO:0000259" key="7">
    <source>
        <dbReference type="PROSITE" id="PS50893"/>
    </source>
</evidence>
<dbReference type="InterPro" id="IPR003439">
    <property type="entry name" value="ABC_transporter-like_ATP-bd"/>
</dbReference>
<dbReference type="GO" id="GO:0016887">
    <property type="term" value="F:ATP hydrolysis activity"/>
    <property type="evidence" value="ECO:0007669"/>
    <property type="project" value="InterPro"/>
</dbReference>
<dbReference type="PROSITE" id="PS50893">
    <property type="entry name" value="ABC_TRANSPORTER_2"/>
    <property type="match status" value="1"/>
</dbReference>
<gene>
    <name evidence="8" type="ORF">UFOPK1392_01151</name>
    <name evidence="9" type="ORF">UFOPK3733_01759</name>
</gene>
<evidence type="ECO:0000256" key="1">
    <source>
        <dbReference type="ARBA" id="ARBA00022448"/>
    </source>
</evidence>
<evidence type="ECO:0000313" key="9">
    <source>
        <dbReference type="EMBL" id="CAB4949090.1"/>
    </source>
</evidence>
<name>A0A6J7JZH2_9ZZZZ</name>
<keyword evidence="6" id="KW-0472">Membrane</keyword>
<proteinExistence type="predicted"/>
<evidence type="ECO:0000256" key="4">
    <source>
        <dbReference type="ARBA" id="ARBA00022840"/>
    </source>
</evidence>
<dbReference type="InterPro" id="IPR017871">
    <property type="entry name" value="ABC_transporter-like_CS"/>
</dbReference>
<accession>A0A6J7JZH2</accession>
<keyword evidence="4" id="KW-0067">ATP-binding</keyword>
<feature type="domain" description="ABC transporter" evidence="7">
    <location>
        <begin position="20"/>
        <end position="234"/>
    </location>
</feature>
<evidence type="ECO:0000256" key="3">
    <source>
        <dbReference type="ARBA" id="ARBA00022741"/>
    </source>
</evidence>
<keyword evidence="2" id="KW-1003">Cell membrane</keyword>
<dbReference type="SUPFAM" id="SSF52540">
    <property type="entry name" value="P-loop containing nucleoside triphosphate hydrolases"/>
    <property type="match status" value="1"/>
</dbReference>
<dbReference type="PROSITE" id="PS00211">
    <property type="entry name" value="ABC_TRANSPORTER_1"/>
    <property type="match status" value="1"/>
</dbReference>
<protein>
    <submittedName>
        <fullName evidence="9">Unannotated protein</fullName>
    </submittedName>
</protein>
<dbReference type="SMART" id="SM00382">
    <property type="entry name" value="AAA"/>
    <property type="match status" value="1"/>
</dbReference>
<evidence type="ECO:0000313" key="8">
    <source>
        <dbReference type="EMBL" id="CAB4323396.1"/>
    </source>
</evidence>
<dbReference type="PANTHER" id="PTHR42788:SF17">
    <property type="entry name" value="ALIPHATIC SULFONATES IMPORT ATP-BINDING PROTEIN SSUB"/>
    <property type="match status" value="1"/>
</dbReference>
<evidence type="ECO:0000256" key="5">
    <source>
        <dbReference type="ARBA" id="ARBA00022967"/>
    </source>
</evidence>
<dbReference type="AlphaFoldDB" id="A0A6J7JZH2"/>